<feature type="domain" description="ABC transporter" evidence="8">
    <location>
        <begin position="2"/>
        <end position="247"/>
    </location>
</feature>
<evidence type="ECO:0000256" key="6">
    <source>
        <dbReference type="ARBA" id="ARBA00022840"/>
    </source>
</evidence>
<keyword evidence="4" id="KW-1003">Cell membrane</keyword>
<sequence length="281" mass="29778">MLEVDRLSIRFGEAHAVREASLSVAAGERVGIVGESGCGKSMLASSLLGLAPETARVTGSIRLSGAELADASERRWRSHRGRDVAMVFQEPMSALNPLRRIGQILAEPIVLHQGLGRAVAESRVLALLEEVGIPDPRARLSQFPHQLSGGQRQRVLIALALAADPAILIADEPTTALDASMAVRIVDLLVDLTRRRGMGLLLISHDLGVVARATERVIVMYGGDIVESGPTRGILAAPRHPYTAGLLAARPSIARAQALRTRLATIPGTVPPVGRRAPGCP</sequence>
<dbReference type="PANTHER" id="PTHR43297">
    <property type="entry name" value="OLIGOPEPTIDE TRANSPORT ATP-BINDING PROTEIN APPD"/>
    <property type="match status" value="1"/>
</dbReference>
<dbReference type="Pfam" id="PF08352">
    <property type="entry name" value="oligo_HPY"/>
    <property type="match status" value="1"/>
</dbReference>
<comment type="caution">
    <text evidence="9">The sequence shown here is derived from an EMBL/GenBank/DDBJ whole genome shotgun (WGS) entry which is preliminary data.</text>
</comment>
<dbReference type="NCBIfam" id="TIGR01727">
    <property type="entry name" value="oligo_HPY"/>
    <property type="match status" value="1"/>
</dbReference>
<dbReference type="FunFam" id="3.40.50.300:FF:000016">
    <property type="entry name" value="Oligopeptide ABC transporter ATP-binding component"/>
    <property type="match status" value="1"/>
</dbReference>
<accession>A0A3S0AHJ8</accession>
<keyword evidence="10" id="KW-1185">Reference proteome</keyword>
<dbReference type="InterPro" id="IPR003593">
    <property type="entry name" value="AAA+_ATPase"/>
</dbReference>
<evidence type="ECO:0000256" key="7">
    <source>
        <dbReference type="ARBA" id="ARBA00023136"/>
    </source>
</evidence>
<name>A0A3S0AHJ8_9HYPH</name>
<dbReference type="Pfam" id="PF00005">
    <property type="entry name" value="ABC_tran"/>
    <property type="match status" value="1"/>
</dbReference>
<dbReference type="InterPro" id="IPR013563">
    <property type="entry name" value="Oligopep_ABC_C"/>
</dbReference>
<comment type="similarity">
    <text evidence="2">Belongs to the ABC transporter superfamily.</text>
</comment>
<protein>
    <submittedName>
        <fullName evidence="9">ABC transporter ATP-binding protein</fullName>
    </submittedName>
</protein>
<evidence type="ECO:0000256" key="4">
    <source>
        <dbReference type="ARBA" id="ARBA00022475"/>
    </source>
</evidence>
<reference evidence="9 10" key="1">
    <citation type="submission" date="2018-12" db="EMBL/GenBank/DDBJ databases">
        <title>Mesorhizobium carbonis sp. nov., isolated from coal mine water.</title>
        <authorList>
            <person name="Xin W."/>
            <person name="Xu Z."/>
            <person name="Xiang F."/>
            <person name="Zhang J."/>
            <person name="Xi L."/>
            <person name="Liu J."/>
        </authorList>
    </citation>
    <scope>NUCLEOTIDE SEQUENCE [LARGE SCALE GENOMIC DNA]</scope>
    <source>
        <strain evidence="9 10">B2.3</strain>
    </source>
</reference>
<evidence type="ECO:0000313" key="10">
    <source>
        <dbReference type="Proteomes" id="UP000278398"/>
    </source>
</evidence>
<dbReference type="GO" id="GO:0015833">
    <property type="term" value="P:peptide transport"/>
    <property type="evidence" value="ECO:0007669"/>
    <property type="project" value="InterPro"/>
</dbReference>
<dbReference type="InterPro" id="IPR017871">
    <property type="entry name" value="ABC_transporter-like_CS"/>
</dbReference>
<dbReference type="PANTHER" id="PTHR43297:SF2">
    <property type="entry name" value="DIPEPTIDE TRANSPORT ATP-BINDING PROTEIN DPPD"/>
    <property type="match status" value="1"/>
</dbReference>
<dbReference type="SMART" id="SM00382">
    <property type="entry name" value="AAA"/>
    <property type="match status" value="1"/>
</dbReference>
<dbReference type="SUPFAM" id="SSF52540">
    <property type="entry name" value="P-loop containing nucleoside triphosphate hydrolases"/>
    <property type="match status" value="1"/>
</dbReference>
<evidence type="ECO:0000313" key="9">
    <source>
        <dbReference type="EMBL" id="RST79601.1"/>
    </source>
</evidence>
<dbReference type="EMBL" id="RWKW01000154">
    <property type="protein sequence ID" value="RST79601.1"/>
    <property type="molecule type" value="Genomic_DNA"/>
</dbReference>
<evidence type="ECO:0000259" key="8">
    <source>
        <dbReference type="PROSITE" id="PS50893"/>
    </source>
</evidence>
<gene>
    <name evidence="9" type="ORF">EJC49_25015</name>
</gene>
<keyword evidence="7" id="KW-0472">Membrane</keyword>
<dbReference type="Proteomes" id="UP000278398">
    <property type="component" value="Unassembled WGS sequence"/>
</dbReference>
<dbReference type="GO" id="GO:0005886">
    <property type="term" value="C:plasma membrane"/>
    <property type="evidence" value="ECO:0007669"/>
    <property type="project" value="UniProtKB-SubCell"/>
</dbReference>
<evidence type="ECO:0000256" key="3">
    <source>
        <dbReference type="ARBA" id="ARBA00022448"/>
    </source>
</evidence>
<comment type="subcellular location">
    <subcellularLocation>
        <location evidence="1">Cell inner membrane</location>
        <topology evidence="1">Peripheral membrane protein</topology>
    </subcellularLocation>
</comment>
<evidence type="ECO:0000256" key="5">
    <source>
        <dbReference type="ARBA" id="ARBA00022741"/>
    </source>
</evidence>
<dbReference type="AlphaFoldDB" id="A0A3S0AHJ8"/>
<dbReference type="GO" id="GO:0055085">
    <property type="term" value="P:transmembrane transport"/>
    <property type="evidence" value="ECO:0007669"/>
    <property type="project" value="UniProtKB-ARBA"/>
</dbReference>
<dbReference type="GO" id="GO:0005524">
    <property type="term" value="F:ATP binding"/>
    <property type="evidence" value="ECO:0007669"/>
    <property type="project" value="UniProtKB-KW"/>
</dbReference>
<feature type="non-terminal residue" evidence="9">
    <location>
        <position position="281"/>
    </location>
</feature>
<evidence type="ECO:0000256" key="2">
    <source>
        <dbReference type="ARBA" id="ARBA00005417"/>
    </source>
</evidence>
<dbReference type="InterPro" id="IPR003439">
    <property type="entry name" value="ABC_transporter-like_ATP-bd"/>
</dbReference>
<dbReference type="InterPro" id="IPR027417">
    <property type="entry name" value="P-loop_NTPase"/>
</dbReference>
<dbReference type="PROSITE" id="PS50893">
    <property type="entry name" value="ABC_TRANSPORTER_2"/>
    <property type="match status" value="1"/>
</dbReference>
<keyword evidence="6 9" id="KW-0067">ATP-binding</keyword>
<dbReference type="RefSeq" id="WP_148106338.1">
    <property type="nucleotide sequence ID" value="NZ_RWKW01000154.1"/>
</dbReference>
<dbReference type="OrthoDB" id="9815712at2"/>
<proteinExistence type="inferred from homology"/>
<dbReference type="GO" id="GO:0016887">
    <property type="term" value="F:ATP hydrolysis activity"/>
    <property type="evidence" value="ECO:0007669"/>
    <property type="project" value="InterPro"/>
</dbReference>
<dbReference type="PROSITE" id="PS00211">
    <property type="entry name" value="ABC_TRANSPORTER_1"/>
    <property type="match status" value="1"/>
</dbReference>
<keyword evidence="5" id="KW-0547">Nucleotide-binding</keyword>
<dbReference type="CDD" id="cd03257">
    <property type="entry name" value="ABC_NikE_OppD_transporters"/>
    <property type="match status" value="1"/>
</dbReference>
<dbReference type="Gene3D" id="3.40.50.300">
    <property type="entry name" value="P-loop containing nucleotide triphosphate hydrolases"/>
    <property type="match status" value="1"/>
</dbReference>
<dbReference type="InterPro" id="IPR050388">
    <property type="entry name" value="ABC_Ni/Peptide_Import"/>
</dbReference>
<keyword evidence="3" id="KW-0813">Transport</keyword>
<organism evidence="9 10">
    <name type="scientific">Aquibium carbonis</name>
    <dbReference type="NCBI Taxonomy" id="2495581"/>
    <lineage>
        <taxon>Bacteria</taxon>
        <taxon>Pseudomonadati</taxon>
        <taxon>Pseudomonadota</taxon>
        <taxon>Alphaproteobacteria</taxon>
        <taxon>Hyphomicrobiales</taxon>
        <taxon>Phyllobacteriaceae</taxon>
        <taxon>Aquibium</taxon>
    </lineage>
</organism>
<evidence type="ECO:0000256" key="1">
    <source>
        <dbReference type="ARBA" id="ARBA00004417"/>
    </source>
</evidence>